<keyword evidence="4" id="KW-0963">Cytoplasm</keyword>
<dbReference type="Pfam" id="PF01325">
    <property type="entry name" value="Fe_dep_repress"/>
    <property type="match status" value="1"/>
</dbReference>
<evidence type="ECO:0000259" key="12">
    <source>
        <dbReference type="PROSITE" id="PS50944"/>
    </source>
</evidence>
<evidence type="ECO:0000256" key="4">
    <source>
        <dbReference type="ARBA" id="ARBA00022490"/>
    </source>
</evidence>
<evidence type="ECO:0000256" key="11">
    <source>
        <dbReference type="ARBA" id="ARBA00032593"/>
    </source>
</evidence>
<comment type="similarity">
    <text evidence="2">Belongs to the DtxR/MntR family.</text>
</comment>
<dbReference type="SUPFAM" id="SSF46785">
    <property type="entry name" value="Winged helix' DNA-binding domain"/>
    <property type="match status" value="1"/>
</dbReference>
<evidence type="ECO:0000256" key="7">
    <source>
        <dbReference type="ARBA" id="ARBA00023125"/>
    </source>
</evidence>
<keyword evidence="6" id="KW-0805">Transcription regulation</keyword>
<organism evidence="13 14">
    <name type="scientific">Arthrobacter ginkgonis</name>
    <dbReference type="NCBI Taxonomy" id="1630594"/>
    <lineage>
        <taxon>Bacteria</taxon>
        <taxon>Bacillati</taxon>
        <taxon>Actinomycetota</taxon>
        <taxon>Actinomycetes</taxon>
        <taxon>Micrococcales</taxon>
        <taxon>Micrococcaceae</taxon>
        <taxon>Arthrobacter</taxon>
    </lineage>
</organism>
<dbReference type="PANTHER" id="PTHR33238:SF11">
    <property type="entry name" value="TRANSCRIPTIONAL REGULATOR MNTR"/>
    <property type="match status" value="1"/>
</dbReference>
<dbReference type="InterPro" id="IPR022687">
    <property type="entry name" value="HTH_DTXR"/>
</dbReference>
<keyword evidence="14" id="KW-1185">Reference proteome</keyword>
<dbReference type="InterPro" id="IPR001367">
    <property type="entry name" value="Fe_dep_repressor"/>
</dbReference>
<accession>A0ABP7CB84</accession>
<evidence type="ECO:0000256" key="1">
    <source>
        <dbReference type="ARBA" id="ARBA00004496"/>
    </source>
</evidence>
<dbReference type="Gene3D" id="1.10.60.10">
    <property type="entry name" value="Iron dependent repressor, metal binding and dimerisation domain"/>
    <property type="match status" value="1"/>
</dbReference>
<dbReference type="EMBL" id="BAABEO010000012">
    <property type="protein sequence ID" value="GAA3682262.1"/>
    <property type="molecule type" value="Genomic_DNA"/>
</dbReference>
<dbReference type="PANTHER" id="PTHR33238">
    <property type="entry name" value="IRON (METAL) DEPENDENT REPRESSOR, DTXR FAMILY"/>
    <property type="match status" value="1"/>
</dbReference>
<evidence type="ECO:0000256" key="3">
    <source>
        <dbReference type="ARBA" id="ARBA00011738"/>
    </source>
</evidence>
<keyword evidence="8" id="KW-0010">Activator</keyword>
<sequence length="217" mass="22888">MTPAGTAVDGSAGLSASGQTYLKTVYGLGEWDTDAVTTGALATKLGVSPASATAMVRKLVERGLLDHPPYGAVSLTATGRTRALGVVRRHRLLETFLVRELGYGWDQVHEEAARLEHTVSDLFVERLDRLLGHPAADPHGDPIPDADGRLRLPAAVRLDRAPAGPAVVVRVSDADPDTLRACSAAGLLPGAELDAGAHPLTAEQSAAVWVEPREDRR</sequence>
<dbReference type="InterPro" id="IPR036421">
    <property type="entry name" value="Fe_dep_repressor_sf"/>
</dbReference>
<evidence type="ECO:0000256" key="10">
    <source>
        <dbReference type="ARBA" id="ARBA00023211"/>
    </source>
</evidence>
<name>A0ABP7CB84_9MICC</name>
<dbReference type="InterPro" id="IPR022689">
    <property type="entry name" value="Iron_dep_repressor"/>
</dbReference>
<keyword evidence="5" id="KW-0678">Repressor</keyword>
<reference evidence="14" key="1">
    <citation type="journal article" date="2019" name="Int. J. Syst. Evol. Microbiol.">
        <title>The Global Catalogue of Microorganisms (GCM) 10K type strain sequencing project: providing services to taxonomists for standard genome sequencing and annotation.</title>
        <authorList>
            <consortium name="The Broad Institute Genomics Platform"/>
            <consortium name="The Broad Institute Genome Sequencing Center for Infectious Disease"/>
            <person name="Wu L."/>
            <person name="Ma J."/>
        </authorList>
    </citation>
    <scope>NUCLEOTIDE SEQUENCE [LARGE SCALE GENOMIC DNA]</scope>
    <source>
        <strain evidence="14">JCM 30742</strain>
    </source>
</reference>
<dbReference type="InterPro" id="IPR036388">
    <property type="entry name" value="WH-like_DNA-bd_sf"/>
</dbReference>
<protein>
    <recommendedName>
        <fullName evidence="11">Manganese transport regulator</fullName>
    </recommendedName>
</protein>
<keyword evidence="7" id="KW-0238">DNA-binding</keyword>
<dbReference type="InterPro" id="IPR036390">
    <property type="entry name" value="WH_DNA-bd_sf"/>
</dbReference>
<proteinExistence type="inferred from homology"/>
<gene>
    <name evidence="13" type="ORF">GCM10023081_20410</name>
</gene>
<evidence type="ECO:0000256" key="2">
    <source>
        <dbReference type="ARBA" id="ARBA00007871"/>
    </source>
</evidence>
<evidence type="ECO:0000256" key="8">
    <source>
        <dbReference type="ARBA" id="ARBA00023159"/>
    </source>
</evidence>
<dbReference type="Pfam" id="PF02742">
    <property type="entry name" value="Fe_dep_repr_C"/>
    <property type="match status" value="1"/>
</dbReference>
<evidence type="ECO:0000313" key="14">
    <source>
        <dbReference type="Proteomes" id="UP001500752"/>
    </source>
</evidence>
<dbReference type="InterPro" id="IPR050536">
    <property type="entry name" value="DtxR_MntR_Metal-Reg"/>
</dbReference>
<keyword evidence="9" id="KW-0804">Transcription</keyword>
<dbReference type="Proteomes" id="UP001500752">
    <property type="component" value="Unassembled WGS sequence"/>
</dbReference>
<evidence type="ECO:0000256" key="6">
    <source>
        <dbReference type="ARBA" id="ARBA00023015"/>
    </source>
</evidence>
<comment type="caution">
    <text evidence="13">The sequence shown here is derived from an EMBL/GenBank/DDBJ whole genome shotgun (WGS) entry which is preliminary data.</text>
</comment>
<evidence type="ECO:0000256" key="5">
    <source>
        <dbReference type="ARBA" id="ARBA00022491"/>
    </source>
</evidence>
<dbReference type="PROSITE" id="PS50944">
    <property type="entry name" value="HTH_DTXR"/>
    <property type="match status" value="1"/>
</dbReference>
<comment type="subunit">
    <text evidence="3">Homodimer.</text>
</comment>
<comment type="subcellular location">
    <subcellularLocation>
        <location evidence="1">Cytoplasm</location>
    </subcellularLocation>
</comment>
<evidence type="ECO:0000256" key="9">
    <source>
        <dbReference type="ARBA" id="ARBA00023163"/>
    </source>
</evidence>
<feature type="domain" description="HTH dtxR-type" evidence="12">
    <location>
        <begin position="14"/>
        <end position="76"/>
    </location>
</feature>
<keyword evidence="10" id="KW-0464">Manganese</keyword>
<dbReference type="SMART" id="SM00529">
    <property type="entry name" value="HTH_DTXR"/>
    <property type="match status" value="1"/>
</dbReference>
<dbReference type="SUPFAM" id="SSF47979">
    <property type="entry name" value="Iron-dependent repressor protein, dimerization domain"/>
    <property type="match status" value="1"/>
</dbReference>
<evidence type="ECO:0000313" key="13">
    <source>
        <dbReference type="EMBL" id="GAA3682262.1"/>
    </source>
</evidence>
<dbReference type="RefSeq" id="WP_345150524.1">
    <property type="nucleotide sequence ID" value="NZ_BAABEO010000012.1"/>
</dbReference>
<dbReference type="Gene3D" id="1.10.10.10">
    <property type="entry name" value="Winged helix-like DNA-binding domain superfamily/Winged helix DNA-binding domain"/>
    <property type="match status" value="1"/>
</dbReference>